<dbReference type="Gramene" id="PRQ30822">
    <property type="protein sequence ID" value="PRQ30822"/>
    <property type="gene ID" value="RchiOBHm_Chr5g0028811"/>
</dbReference>
<sequence length="94" mass="10353">MSLLSVQLAVARTGLFEIVDFSGCATDSKTKEEVAIKKIGNAFDNRIDAKRTFREIKLLSHMAHDNVKSKPFAFIHISDVTSFAKVGNIQLLAS</sequence>
<dbReference type="STRING" id="74649.A0A2P6Q9G6"/>
<keyword evidence="1" id="KW-0808">Transferase</keyword>
<protein>
    <submittedName>
        <fullName evidence="1">Putative mitogen-activated protein kinase</fullName>
        <ecNumber evidence="1">2.7.11.24</ecNumber>
    </submittedName>
</protein>
<reference evidence="1 2" key="1">
    <citation type="journal article" date="2018" name="Nat. Genet.">
        <title>The Rosa genome provides new insights in the design of modern roses.</title>
        <authorList>
            <person name="Bendahmane M."/>
        </authorList>
    </citation>
    <scope>NUCLEOTIDE SEQUENCE [LARGE SCALE GENOMIC DNA]</scope>
    <source>
        <strain evidence="2">cv. Old Blush</strain>
    </source>
</reference>
<keyword evidence="2" id="KW-1185">Reference proteome</keyword>
<accession>A0A2P6Q9G6</accession>
<dbReference type="EMBL" id="PDCK01000043">
    <property type="protein sequence ID" value="PRQ30822.1"/>
    <property type="molecule type" value="Genomic_DNA"/>
</dbReference>
<dbReference type="EC" id="2.7.11.24" evidence="1"/>
<dbReference type="AlphaFoldDB" id="A0A2P6Q9G6"/>
<dbReference type="Proteomes" id="UP000238479">
    <property type="component" value="Chromosome 5"/>
</dbReference>
<evidence type="ECO:0000313" key="1">
    <source>
        <dbReference type="EMBL" id="PRQ30822.1"/>
    </source>
</evidence>
<gene>
    <name evidence="1" type="ORF">RchiOBHm_Chr5g0028811</name>
</gene>
<dbReference type="Gene3D" id="3.30.200.20">
    <property type="entry name" value="Phosphorylase Kinase, domain 1"/>
    <property type="match status" value="1"/>
</dbReference>
<dbReference type="GO" id="GO:0004707">
    <property type="term" value="F:MAP kinase activity"/>
    <property type="evidence" value="ECO:0007669"/>
    <property type="project" value="UniProtKB-EC"/>
</dbReference>
<comment type="caution">
    <text evidence="1">The sequence shown here is derived from an EMBL/GenBank/DDBJ whole genome shotgun (WGS) entry which is preliminary data.</text>
</comment>
<keyword evidence="1" id="KW-0418">Kinase</keyword>
<name>A0A2P6Q9G6_ROSCH</name>
<proteinExistence type="predicted"/>
<organism evidence="1 2">
    <name type="scientific">Rosa chinensis</name>
    <name type="common">China rose</name>
    <dbReference type="NCBI Taxonomy" id="74649"/>
    <lineage>
        <taxon>Eukaryota</taxon>
        <taxon>Viridiplantae</taxon>
        <taxon>Streptophyta</taxon>
        <taxon>Embryophyta</taxon>
        <taxon>Tracheophyta</taxon>
        <taxon>Spermatophyta</taxon>
        <taxon>Magnoliopsida</taxon>
        <taxon>eudicotyledons</taxon>
        <taxon>Gunneridae</taxon>
        <taxon>Pentapetalae</taxon>
        <taxon>rosids</taxon>
        <taxon>fabids</taxon>
        <taxon>Rosales</taxon>
        <taxon>Rosaceae</taxon>
        <taxon>Rosoideae</taxon>
        <taxon>Rosoideae incertae sedis</taxon>
        <taxon>Rosa</taxon>
    </lineage>
</organism>
<evidence type="ECO:0000313" key="2">
    <source>
        <dbReference type="Proteomes" id="UP000238479"/>
    </source>
</evidence>
<dbReference type="InterPro" id="IPR011009">
    <property type="entry name" value="Kinase-like_dom_sf"/>
</dbReference>
<dbReference type="SUPFAM" id="SSF56112">
    <property type="entry name" value="Protein kinase-like (PK-like)"/>
    <property type="match status" value="1"/>
</dbReference>